<sequence length="355" mass="38665">MGCVSSSSAKGVQEPVKPAAVEPKPARLNDAPVKREEAPPAPDKPAETGQEKAEAKEEAKEKAPEQKEEAKEEAPEQQEEAKEKSGTETLPMPSEEVTEHRERPNLVWAKNPMAEGEGQGQGQDGEAPAGGEKLISFNPLLLPVPPAEGSSGIHLYCPLASVEELSGLSILVLLKQNNIPHQLTKESIADPERKMPVYLDDAGLHLWEANAALRYICTKEELTSWYPADLQKRATCDNALEFHGNVLMPLLTKALESYKKGEELAAEAVKEDEEKFLGDVWPAMDHLIQRGEGPLLGGAAPNIADLAILPHLLLVSQKLPEHFVSQHEGVKSYLEALRSALPSLEDVMKEADSWA</sequence>
<dbReference type="PANTHER" id="PTHR43969:SF9">
    <property type="entry name" value="GLUTATHIONE S TRANSFERASE D10, ISOFORM A-RELATED"/>
    <property type="match status" value="1"/>
</dbReference>
<dbReference type="InterPro" id="IPR036249">
    <property type="entry name" value="Thioredoxin-like_sf"/>
</dbReference>
<dbReference type="AlphaFoldDB" id="A0A7S0NFH7"/>
<accession>A0A7S0NFH7</accession>
<feature type="region of interest" description="Disordered" evidence="1">
    <location>
        <begin position="1"/>
        <end position="132"/>
    </location>
</feature>
<dbReference type="SUPFAM" id="SSF52833">
    <property type="entry name" value="Thioredoxin-like"/>
    <property type="match status" value="1"/>
</dbReference>
<evidence type="ECO:0000313" key="2">
    <source>
        <dbReference type="EMBL" id="CAD8510326.1"/>
    </source>
</evidence>
<feature type="compositionally biased region" description="Low complexity" evidence="1">
    <location>
        <begin position="14"/>
        <end position="23"/>
    </location>
</feature>
<dbReference type="GO" id="GO:0006749">
    <property type="term" value="P:glutathione metabolic process"/>
    <property type="evidence" value="ECO:0007669"/>
    <property type="project" value="TreeGrafter"/>
</dbReference>
<evidence type="ECO:0008006" key="3">
    <source>
        <dbReference type="Google" id="ProtNLM"/>
    </source>
</evidence>
<organism evidence="2">
    <name type="scientific">Hanusia phi</name>
    <dbReference type="NCBI Taxonomy" id="3032"/>
    <lineage>
        <taxon>Eukaryota</taxon>
        <taxon>Cryptophyceae</taxon>
        <taxon>Pyrenomonadales</taxon>
        <taxon>Geminigeraceae</taxon>
        <taxon>Hanusia</taxon>
    </lineage>
</organism>
<proteinExistence type="predicted"/>
<dbReference type="CDD" id="cd00299">
    <property type="entry name" value="GST_C_family"/>
    <property type="match status" value="1"/>
</dbReference>
<name>A0A7S0NFH7_9CRYP</name>
<dbReference type="PANTHER" id="PTHR43969">
    <property type="entry name" value="GLUTATHIONE S TRANSFERASE D10, ISOFORM A-RELATED"/>
    <property type="match status" value="1"/>
</dbReference>
<protein>
    <recommendedName>
        <fullName evidence="3">GST C-terminal domain-containing protein</fullName>
    </recommendedName>
</protein>
<dbReference type="GO" id="GO:0004364">
    <property type="term" value="F:glutathione transferase activity"/>
    <property type="evidence" value="ECO:0007669"/>
    <property type="project" value="TreeGrafter"/>
</dbReference>
<dbReference type="Gene3D" id="1.20.1050.10">
    <property type="match status" value="1"/>
</dbReference>
<feature type="compositionally biased region" description="Basic and acidic residues" evidence="1">
    <location>
        <begin position="24"/>
        <end position="86"/>
    </location>
</feature>
<feature type="compositionally biased region" description="Polar residues" evidence="1">
    <location>
        <begin position="1"/>
        <end position="10"/>
    </location>
</feature>
<gene>
    <name evidence="2" type="ORF">HPHI1048_LOCUS24689</name>
</gene>
<reference evidence="2" key="1">
    <citation type="submission" date="2021-01" db="EMBL/GenBank/DDBJ databases">
        <authorList>
            <person name="Corre E."/>
            <person name="Pelletier E."/>
            <person name="Niang G."/>
            <person name="Scheremetjew M."/>
            <person name="Finn R."/>
            <person name="Kale V."/>
            <person name="Holt S."/>
            <person name="Cochrane G."/>
            <person name="Meng A."/>
            <person name="Brown T."/>
            <person name="Cohen L."/>
        </authorList>
    </citation>
    <scope>NUCLEOTIDE SEQUENCE</scope>
    <source>
        <strain evidence="2">CCMP325</strain>
    </source>
</reference>
<evidence type="ECO:0000256" key="1">
    <source>
        <dbReference type="SAM" id="MobiDB-lite"/>
    </source>
</evidence>
<dbReference type="Gene3D" id="3.40.30.10">
    <property type="entry name" value="Glutaredoxin"/>
    <property type="match status" value="1"/>
</dbReference>
<dbReference type="EMBL" id="HBEO01036430">
    <property type="protein sequence ID" value="CAD8510326.1"/>
    <property type="molecule type" value="Transcribed_RNA"/>
</dbReference>
<dbReference type="InterPro" id="IPR036282">
    <property type="entry name" value="Glutathione-S-Trfase_C_sf"/>
</dbReference>
<dbReference type="SUPFAM" id="SSF47616">
    <property type="entry name" value="GST C-terminal domain-like"/>
    <property type="match status" value="1"/>
</dbReference>